<reference evidence="1" key="1">
    <citation type="submission" date="2022-08" db="EMBL/GenBank/DDBJ databases">
        <title>Genome Sequence of Pycnoporus sanguineus.</title>
        <authorList>
            <person name="Buettner E."/>
        </authorList>
    </citation>
    <scope>NUCLEOTIDE SEQUENCE</scope>
    <source>
        <strain evidence="1">CG-C14</strain>
    </source>
</reference>
<comment type="caution">
    <text evidence="1">The sequence shown here is derived from an EMBL/GenBank/DDBJ whole genome shotgun (WGS) entry which is preliminary data.</text>
</comment>
<keyword evidence="2" id="KW-1185">Reference proteome</keyword>
<sequence>MDVSALEPQIRDILSAPGIDLQTISAKRVRRGHATVLQDTLPMNMGRFDVSSMREADDHVILNKVPARRLPMLGVLQRADDVLRSAVHFLDLLQLAQATEGADETGSDE</sequence>
<gene>
    <name evidence="1" type="ORF">NUW54_g10434</name>
</gene>
<name>A0ACC1P0B5_9APHY</name>
<protein>
    <submittedName>
        <fullName evidence="1">Uncharacterized protein</fullName>
    </submittedName>
</protein>
<proteinExistence type="predicted"/>
<organism evidence="1 2">
    <name type="scientific">Trametes sanguinea</name>
    <dbReference type="NCBI Taxonomy" id="158606"/>
    <lineage>
        <taxon>Eukaryota</taxon>
        <taxon>Fungi</taxon>
        <taxon>Dikarya</taxon>
        <taxon>Basidiomycota</taxon>
        <taxon>Agaricomycotina</taxon>
        <taxon>Agaricomycetes</taxon>
        <taxon>Polyporales</taxon>
        <taxon>Polyporaceae</taxon>
        <taxon>Trametes</taxon>
    </lineage>
</organism>
<dbReference type="EMBL" id="JANSHE010003759">
    <property type="protein sequence ID" value="KAJ2984648.1"/>
    <property type="molecule type" value="Genomic_DNA"/>
</dbReference>
<accession>A0ACC1P0B5</accession>
<dbReference type="Proteomes" id="UP001144978">
    <property type="component" value="Unassembled WGS sequence"/>
</dbReference>
<evidence type="ECO:0000313" key="1">
    <source>
        <dbReference type="EMBL" id="KAJ2984648.1"/>
    </source>
</evidence>
<evidence type="ECO:0000313" key="2">
    <source>
        <dbReference type="Proteomes" id="UP001144978"/>
    </source>
</evidence>